<organism evidence="1 2">
    <name type="scientific">Segatella buccae ATCC 33574</name>
    <dbReference type="NCBI Taxonomy" id="873513"/>
    <lineage>
        <taxon>Bacteria</taxon>
        <taxon>Pseudomonadati</taxon>
        <taxon>Bacteroidota</taxon>
        <taxon>Bacteroidia</taxon>
        <taxon>Bacteroidales</taxon>
        <taxon>Prevotellaceae</taxon>
        <taxon>Segatella</taxon>
    </lineage>
</organism>
<dbReference type="Proteomes" id="UP000003112">
    <property type="component" value="Unassembled WGS sequence"/>
</dbReference>
<gene>
    <name evidence="1" type="ORF">HMPREF6485_0983</name>
</gene>
<reference evidence="1 2" key="1">
    <citation type="submission" date="2010-10" db="EMBL/GenBank/DDBJ databases">
        <authorList>
            <person name="Muzny D."/>
            <person name="Qin X."/>
            <person name="Deng J."/>
            <person name="Jiang H."/>
            <person name="Liu Y."/>
            <person name="Qu J."/>
            <person name="Song X.-Z."/>
            <person name="Zhang L."/>
            <person name="Thornton R."/>
            <person name="Coyle M."/>
            <person name="Francisco L."/>
            <person name="Jackson L."/>
            <person name="Javaid M."/>
            <person name="Korchina V."/>
            <person name="Kovar C."/>
            <person name="Mata R."/>
            <person name="Mathew T."/>
            <person name="Ngo R."/>
            <person name="Nguyen L."/>
            <person name="Nguyen N."/>
            <person name="Okwuonu G."/>
            <person name="Ongeri F."/>
            <person name="Pham C."/>
            <person name="Simmons D."/>
            <person name="Wilczek-Boney K."/>
            <person name="Hale W."/>
            <person name="Jakkamsetti A."/>
            <person name="Pham P."/>
            <person name="Ruth R."/>
            <person name="San Lucas F."/>
            <person name="Warren J."/>
            <person name="Zhang J."/>
            <person name="Zhao Z."/>
            <person name="Zhou C."/>
            <person name="Zhu D."/>
            <person name="Lee S."/>
            <person name="Bess C."/>
            <person name="Blankenburg K."/>
            <person name="Forbes L."/>
            <person name="Fu Q."/>
            <person name="Gubbala S."/>
            <person name="Hirani K."/>
            <person name="Jayaseelan J.C."/>
            <person name="Lara F."/>
            <person name="Munidasa M."/>
            <person name="Palculict T."/>
            <person name="Patil S."/>
            <person name="Pu L.-L."/>
            <person name="Saada N."/>
            <person name="Tang L."/>
            <person name="Weissenberger G."/>
            <person name="Zhu Y."/>
            <person name="Hemphill L."/>
            <person name="Shang Y."/>
            <person name="Youmans B."/>
            <person name="Ayvaz T."/>
            <person name="Ross M."/>
            <person name="Santibanez J."/>
            <person name="Aqrawi P."/>
            <person name="Gross S."/>
            <person name="Joshi V."/>
            <person name="Fowler G."/>
            <person name="Nazareth L."/>
            <person name="Reid J."/>
            <person name="Worley K."/>
            <person name="Petrosino J."/>
            <person name="Highlander S."/>
            <person name="Gibbs R."/>
        </authorList>
    </citation>
    <scope>NUCLEOTIDE SEQUENCE [LARGE SCALE GENOMIC DNA]</scope>
    <source>
        <strain evidence="1 2">ATCC 33574</strain>
    </source>
</reference>
<keyword evidence="2" id="KW-1185">Reference proteome</keyword>
<sequence length="52" mass="6016">MTGEKQKNKFRVSSTNPATVFAKVERQGEVTGQQSFELPSRFYTNIEDLYKE</sequence>
<proteinExistence type="predicted"/>
<dbReference type="EMBL" id="AEPD01000017">
    <property type="protein sequence ID" value="EFU31267.1"/>
    <property type="molecule type" value="Genomic_DNA"/>
</dbReference>
<dbReference type="HOGENOM" id="CLU_3083157_0_0_10"/>
<evidence type="ECO:0000313" key="1">
    <source>
        <dbReference type="EMBL" id="EFU31267.1"/>
    </source>
</evidence>
<comment type="caution">
    <text evidence="1">The sequence shown here is derived from an EMBL/GenBank/DDBJ whole genome shotgun (WGS) entry which is preliminary data.</text>
</comment>
<evidence type="ECO:0000313" key="2">
    <source>
        <dbReference type="Proteomes" id="UP000003112"/>
    </source>
</evidence>
<dbReference type="GeneID" id="93537510"/>
<name>E6K5D9_9BACT</name>
<dbReference type="AlphaFoldDB" id="E6K5D9"/>
<protein>
    <submittedName>
        <fullName evidence="1">Uncharacterized protein</fullName>
    </submittedName>
</protein>
<accession>E6K5D9</accession>
<dbReference type="RefSeq" id="WP_004344946.1">
    <property type="nucleotide sequence ID" value="NZ_GL586311.1"/>
</dbReference>